<feature type="non-terminal residue" evidence="2">
    <location>
        <position position="1"/>
    </location>
</feature>
<feature type="compositionally biased region" description="Basic and acidic residues" evidence="1">
    <location>
        <begin position="1"/>
        <end position="18"/>
    </location>
</feature>
<protein>
    <submittedName>
        <fullName evidence="2">Uncharacterized protein</fullName>
    </submittedName>
</protein>
<accession>A0A1B6JNI4</accession>
<evidence type="ECO:0000313" key="2">
    <source>
        <dbReference type="EMBL" id="JAT00414.1"/>
    </source>
</evidence>
<sequence>EHFSEGKEDAETQTHRLETGNNPFLVAEIAQIQIKQEKIELLIKTIQEQMNIKSDSIPKPPISIVSNNHYPLTPTTRPIKNFRTQINGEKKNIFSASLQNAKYRAQRQTN</sequence>
<reference evidence="2" key="1">
    <citation type="submission" date="2015-11" db="EMBL/GenBank/DDBJ databases">
        <title>De novo transcriptome assembly of four potential Pierce s Disease insect vectors from Arizona vineyards.</title>
        <authorList>
            <person name="Tassone E.E."/>
        </authorList>
    </citation>
    <scope>NUCLEOTIDE SEQUENCE</scope>
</reference>
<dbReference type="EMBL" id="GECU01007293">
    <property type="protein sequence ID" value="JAT00414.1"/>
    <property type="molecule type" value="Transcribed_RNA"/>
</dbReference>
<gene>
    <name evidence="2" type="ORF">g.58357</name>
</gene>
<feature type="non-terminal residue" evidence="2">
    <location>
        <position position="110"/>
    </location>
</feature>
<proteinExistence type="predicted"/>
<name>A0A1B6JNI4_9HEMI</name>
<dbReference type="AlphaFoldDB" id="A0A1B6JNI4"/>
<organism evidence="2">
    <name type="scientific">Homalodisca liturata</name>
    <dbReference type="NCBI Taxonomy" id="320908"/>
    <lineage>
        <taxon>Eukaryota</taxon>
        <taxon>Metazoa</taxon>
        <taxon>Ecdysozoa</taxon>
        <taxon>Arthropoda</taxon>
        <taxon>Hexapoda</taxon>
        <taxon>Insecta</taxon>
        <taxon>Pterygota</taxon>
        <taxon>Neoptera</taxon>
        <taxon>Paraneoptera</taxon>
        <taxon>Hemiptera</taxon>
        <taxon>Auchenorrhyncha</taxon>
        <taxon>Membracoidea</taxon>
        <taxon>Cicadellidae</taxon>
        <taxon>Cicadellinae</taxon>
        <taxon>Proconiini</taxon>
        <taxon>Homalodisca</taxon>
    </lineage>
</organism>
<evidence type="ECO:0000256" key="1">
    <source>
        <dbReference type="SAM" id="MobiDB-lite"/>
    </source>
</evidence>
<feature type="region of interest" description="Disordered" evidence="1">
    <location>
        <begin position="1"/>
        <end position="20"/>
    </location>
</feature>